<dbReference type="InterPro" id="IPR001017">
    <property type="entry name" value="DH_E1"/>
</dbReference>
<protein>
    <recommendedName>
        <fullName evidence="5">Pyruvate dehydrogenase E1 component subunit alpha, mitochondrial</fullName>
        <ecNumber evidence="2">1.2.4.1</ecNumber>
    </recommendedName>
</protein>
<feature type="domain" description="Dehydrogenase E1 component" evidence="6">
    <location>
        <begin position="80"/>
        <end position="376"/>
    </location>
</feature>
<proteinExistence type="predicted"/>
<dbReference type="InterPro" id="IPR029061">
    <property type="entry name" value="THDP-binding"/>
</dbReference>
<keyword evidence="4" id="KW-0786">Thiamine pyrophosphate</keyword>
<dbReference type="AlphaFoldDB" id="A0A7H8QZM3"/>
<dbReference type="RefSeq" id="XP_035345605.1">
    <property type="nucleotide sequence ID" value="XM_035489712.1"/>
</dbReference>
<evidence type="ECO:0000256" key="4">
    <source>
        <dbReference type="ARBA" id="ARBA00023052"/>
    </source>
</evidence>
<dbReference type="GO" id="GO:0006086">
    <property type="term" value="P:pyruvate decarboxylation to acetyl-CoA"/>
    <property type="evidence" value="ECO:0007669"/>
    <property type="project" value="TreeGrafter"/>
</dbReference>
<dbReference type="InterPro" id="IPR050642">
    <property type="entry name" value="PDH_E1_Alpha_Subunit"/>
</dbReference>
<evidence type="ECO:0000256" key="2">
    <source>
        <dbReference type="ARBA" id="ARBA00012281"/>
    </source>
</evidence>
<dbReference type="GeneID" id="55994056"/>
<dbReference type="Gene3D" id="3.40.50.970">
    <property type="match status" value="1"/>
</dbReference>
<keyword evidence="3" id="KW-0560">Oxidoreductase</keyword>
<dbReference type="Proteomes" id="UP000509510">
    <property type="component" value="Chromosome III"/>
</dbReference>
<evidence type="ECO:0000256" key="3">
    <source>
        <dbReference type="ARBA" id="ARBA00023002"/>
    </source>
</evidence>
<evidence type="ECO:0000256" key="1">
    <source>
        <dbReference type="ARBA" id="ARBA00001964"/>
    </source>
</evidence>
<dbReference type="PANTHER" id="PTHR11516:SF60">
    <property type="entry name" value="PYRUVATE DEHYDROGENASE E1 COMPONENT SUBUNIT ALPHA"/>
    <property type="match status" value="1"/>
</dbReference>
<comment type="cofactor">
    <cofactor evidence="1">
        <name>thiamine diphosphate</name>
        <dbReference type="ChEBI" id="CHEBI:58937"/>
    </cofactor>
</comment>
<dbReference type="EMBL" id="CP055900">
    <property type="protein sequence ID" value="QKX59427.1"/>
    <property type="molecule type" value="Genomic_DNA"/>
</dbReference>
<dbReference type="SUPFAM" id="SSF52518">
    <property type="entry name" value="Thiamin diphosphate-binding fold (THDP-binding)"/>
    <property type="match status" value="1"/>
</dbReference>
<dbReference type="FunFam" id="3.40.50.970:FF:000013">
    <property type="entry name" value="Pyruvate dehydrogenase E1 component subunit alpha"/>
    <property type="match status" value="1"/>
</dbReference>
<dbReference type="PANTHER" id="PTHR11516">
    <property type="entry name" value="PYRUVATE DEHYDROGENASE E1 COMPONENT, ALPHA SUBUNIT BACTERIAL AND ORGANELLAR"/>
    <property type="match status" value="1"/>
</dbReference>
<evidence type="ECO:0000259" key="6">
    <source>
        <dbReference type="Pfam" id="PF00676"/>
    </source>
</evidence>
<dbReference type="EC" id="1.2.4.1" evidence="2"/>
<dbReference type="KEGG" id="trg:TRUGW13939_06561"/>
<dbReference type="CDD" id="cd02000">
    <property type="entry name" value="TPP_E1_PDC_ADC_BCADC"/>
    <property type="match status" value="1"/>
</dbReference>
<evidence type="ECO:0000256" key="5">
    <source>
        <dbReference type="ARBA" id="ARBA00072290"/>
    </source>
</evidence>
<dbReference type="Pfam" id="PF00676">
    <property type="entry name" value="E1_dh"/>
    <property type="match status" value="1"/>
</dbReference>
<reference evidence="8" key="1">
    <citation type="submission" date="2020-06" db="EMBL/GenBank/DDBJ databases">
        <title>A chromosome-scale genome assembly of Talaromyces rugulosus W13939.</title>
        <authorList>
            <person name="Wang B."/>
            <person name="Guo L."/>
            <person name="Ye K."/>
            <person name="Wang L."/>
        </authorList>
    </citation>
    <scope>NUCLEOTIDE SEQUENCE [LARGE SCALE GENOMIC DNA]</scope>
    <source>
        <strain evidence="8">W13939</strain>
    </source>
</reference>
<keyword evidence="8" id="KW-1185">Reference proteome</keyword>
<sequence length="409" mass="45645">MIPRLLRPKSIKPVAPLLQRCSAQRRTLLAEATSSGSIPSGDGEPFTVSIPNDSYDTYNIDPPPYTLETSKSELRQLYKDMTTIRRLELEADKLYKEQKIRGFCHLSIGQEAVAVGIEHAITKSDPLITAYRSHGFTLMRGGTVRSIIGELLGKQEGISYGKGGSMHMFVKGFYGGNGIVGAHVPVGAGIGLAEQYNGNPTMTVDLYGDGAANQGQVHEAFNMAKLWNLPVLFGCENNQYGMGTSVERASAMTEYYKRGQYFPGIRINAMDVLAVLSAVKYARQLITGEHGDHQGPILYEYVTYRYSGHSMSDPGIAYRSREELQEKRKQDPLAVLKQRMIELGVNTEGEIKSMDKEVRRYVSEEVQAAEKMDEPPATQDTLYQDIFVRGAEPDYMRGRTAWETYYYAR</sequence>
<organism evidence="7 8">
    <name type="scientific">Talaromyces rugulosus</name>
    <name type="common">Penicillium rugulosum</name>
    <dbReference type="NCBI Taxonomy" id="121627"/>
    <lineage>
        <taxon>Eukaryota</taxon>
        <taxon>Fungi</taxon>
        <taxon>Dikarya</taxon>
        <taxon>Ascomycota</taxon>
        <taxon>Pezizomycotina</taxon>
        <taxon>Eurotiomycetes</taxon>
        <taxon>Eurotiomycetidae</taxon>
        <taxon>Eurotiales</taxon>
        <taxon>Trichocomaceae</taxon>
        <taxon>Talaromyces</taxon>
        <taxon>Talaromyces sect. Islandici</taxon>
    </lineage>
</organism>
<evidence type="ECO:0000313" key="8">
    <source>
        <dbReference type="Proteomes" id="UP000509510"/>
    </source>
</evidence>
<gene>
    <name evidence="7" type="ORF">TRUGW13939_06561</name>
</gene>
<evidence type="ECO:0000313" key="7">
    <source>
        <dbReference type="EMBL" id="QKX59427.1"/>
    </source>
</evidence>
<accession>A0A7H8QZM3</accession>
<dbReference type="OrthoDB" id="10256198at2759"/>
<name>A0A7H8QZM3_TALRU</name>
<dbReference type="GO" id="GO:0004739">
    <property type="term" value="F:pyruvate dehydrogenase (acetyl-transferring) activity"/>
    <property type="evidence" value="ECO:0007669"/>
    <property type="project" value="UniProtKB-EC"/>
</dbReference>